<reference evidence="2" key="1">
    <citation type="submission" date="2022-11" db="EMBL/GenBank/DDBJ databases">
        <authorList>
            <person name="Petersen C."/>
        </authorList>
    </citation>
    <scope>NUCLEOTIDE SEQUENCE</scope>
    <source>
        <strain evidence="2">IBT 26290</strain>
    </source>
</reference>
<feature type="compositionally biased region" description="Basic and acidic residues" evidence="1">
    <location>
        <begin position="325"/>
        <end position="337"/>
    </location>
</feature>
<dbReference type="AlphaFoldDB" id="A0A9W9ID49"/>
<accession>A0A9W9ID49</accession>
<protein>
    <submittedName>
        <fullName evidence="2">Uncharacterized protein</fullName>
    </submittedName>
</protein>
<evidence type="ECO:0000313" key="2">
    <source>
        <dbReference type="EMBL" id="KAJ5169202.1"/>
    </source>
</evidence>
<reference evidence="2" key="2">
    <citation type="journal article" date="2023" name="IMA Fungus">
        <title>Comparative genomic study of the Penicillium genus elucidates a diverse pangenome and 15 lateral gene transfer events.</title>
        <authorList>
            <person name="Petersen C."/>
            <person name="Sorensen T."/>
            <person name="Nielsen M.R."/>
            <person name="Sondergaard T.E."/>
            <person name="Sorensen J.L."/>
            <person name="Fitzpatrick D.A."/>
            <person name="Frisvad J.C."/>
            <person name="Nielsen K.L."/>
        </authorList>
    </citation>
    <scope>NUCLEOTIDE SEQUENCE</scope>
    <source>
        <strain evidence="2">IBT 26290</strain>
    </source>
</reference>
<comment type="caution">
    <text evidence="2">The sequence shown here is derived from an EMBL/GenBank/DDBJ whole genome shotgun (WGS) entry which is preliminary data.</text>
</comment>
<evidence type="ECO:0000313" key="3">
    <source>
        <dbReference type="Proteomes" id="UP001149163"/>
    </source>
</evidence>
<dbReference type="EMBL" id="JAPQKN010000002">
    <property type="protein sequence ID" value="KAJ5169202.1"/>
    <property type="molecule type" value="Genomic_DNA"/>
</dbReference>
<dbReference type="Proteomes" id="UP001149163">
    <property type="component" value="Unassembled WGS sequence"/>
</dbReference>
<sequence>MAEVEQPLSLLDAVRAQLTIDSDSDSSQTTTIRISKKKPPDKTPLDQSVSTNPSIILIESTNDHEPFPDFDENLSEALSECEHAYNQAVTAAMQAGIRIREVEPAIVAPPGQPETKRVALDRLKELLSNPQLRLSTRKRFIALTNMIIRLDHVLFRRSEKFLGPQDTAEATEIATVMLSYLHWVDNMLQDLVDTAEHIFEVLGLLMDEEVSVVVRYRRMACVAAAHLRKPRFLEQRLLSLYLDLYDEWIHNRFLHMSNRLILQEEKIDVPRLDLARHLHSIWEIMSRSIENYAIYRGTLADIRDIYFTPTMTDMPNSPEMEDCLAEEKPQRKAGEGS</sequence>
<feature type="region of interest" description="Disordered" evidence="1">
    <location>
        <begin position="313"/>
        <end position="337"/>
    </location>
</feature>
<gene>
    <name evidence="2" type="ORF">N7482_004796</name>
</gene>
<dbReference type="GeneID" id="81426097"/>
<proteinExistence type="predicted"/>
<name>A0A9W9ID49_9EURO</name>
<dbReference type="RefSeq" id="XP_056545663.1">
    <property type="nucleotide sequence ID" value="XM_056686921.1"/>
</dbReference>
<keyword evidence="3" id="KW-1185">Reference proteome</keyword>
<organism evidence="2 3">
    <name type="scientific">Penicillium canariense</name>
    <dbReference type="NCBI Taxonomy" id="189055"/>
    <lineage>
        <taxon>Eukaryota</taxon>
        <taxon>Fungi</taxon>
        <taxon>Dikarya</taxon>
        <taxon>Ascomycota</taxon>
        <taxon>Pezizomycotina</taxon>
        <taxon>Eurotiomycetes</taxon>
        <taxon>Eurotiomycetidae</taxon>
        <taxon>Eurotiales</taxon>
        <taxon>Aspergillaceae</taxon>
        <taxon>Penicillium</taxon>
    </lineage>
</organism>
<feature type="compositionally biased region" description="Low complexity" evidence="1">
    <location>
        <begin position="22"/>
        <end position="33"/>
    </location>
</feature>
<feature type="region of interest" description="Disordered" evidence="1">
    <location>
        <begin position="22"/>
        <end position="52"/>
    </location>
</feature>
<dbReference type="OrthoDB" id="4497052at2759"/>
<evidence type="ECO:0000256" key="1">
    <source>
        <dbReference type="SAM" id="MobiDB-lite"/>
    </source>
</evidence>